<keyword evidence="2" id="KW-0489">Methyltransferase</keyword>
<evidence type="ECO:0000259" key="1">
    <source>
        <dbReference type="Pfam" id="PF13649"/>
    </source>
</evidence>
<dbReference type="SUPFAM" id="SSF53335">
    <property type="entry name" value="S-adenosyl-L-methionine-dependent methyltransferases"/>
    <property type="match status" value="1"/>
</dbReference>
<evidence type="ECO:0000313" key="3">
    <source>
        <dbReference type="Proteomes" id="UP000006875"/>
    </source>
</evidence>
<gene>
    <name evidence="2" type="ordered locus">Ilyop_1175</name>
</gene>
<accession>E3H804</accession>
<dbReference type="CDD" id="cd02440">
    <property type="entry name" value="AdoMet_MTases"/>
    <property type="match status" value="1"/>
</dbReference>
<protein>
    <submittedName>
        <fullName evidence="2">Methyltransferase type 11</fullName>
    </submittedName>
</protein>
<dbReference type="Pfam" id="PF13649">
    <property type="entry name" value="Methyltransf_25"/>
    <property type="match status" value="1"/>
</dbReference>
<keyword evidence="3" id="KW-1185">Reference proteome</keyword>
<dbReference type="STRING" id="572544.Ilyop_1175"/>
<organism evidence="2 3">
    <name type="scientific">Ilyobacter polytropus (strain ATCC 51220 / DSM 2926 / LMG 16218 / CuHBu1)</name>
    <dbReference type="NCBI Taxonomy" id="572544"/>
    <lineage>
        <taxon>Bacteria</taxon>
        <taxon>Fusobacteriati</taxon>
        <taxon>Fusobacteriota</taxon>
        <taxon>Fusobacteriia</taxon>
        <taxon>Fusobacteriales</taxon>
        <taxon>Fusobacteriaceae</taxon>
        <taxon>Ilyobacter</taxon>
    </lineage>
</organism>
<evidence type="ECO:0000313" key="2">
    <source>
        <dbReference type="EMBL" id="ADO82956.1"/>
    </source>
</evidence>
<sequence>MKQWYETLFENYGKKYDSESFTQGTIGECNFIEDEIYHNKNIRILDIGCGTGRHSIELAKRGYYVTGIDLSESMLKRAKEKSEEEKVDVYFQKADARNLTFKEEFDLAIMICEGAFSLMETDEMNYQILESAAKSLKENGKLIFTTLNALFPLYHSVKDFIESQKQEGNASCEKSSFDLMTFREHNTTSLEDDSGNQMELHCNERYYAPSEITWILKSLGFKTIDIYGAKLGAFSRKDKLTTEDFEMLIIAEK</sequence>
<keyword evidence="2" id="KW-0808">Transferase</keyword>
<dbReference type="GO" id="GO:0032259">
    <property type="term" value="P:methylation"/>
    <property type="evidence" value="ECO:0007669"/>
    <property type="project" value="UniProtKB-KW"/>
</dbReference>
<reference evidence="2 3" key="1">
    <citation type="journal article" date="2010" name="Stand. Genomic Sci.">
        <title>Complete genome sequence of Ilyobacter polytropus type strain (CuHbu1).</title>
        <authorList>
            <person name="Sikorski J."/>
            <person name="Chertkov O."/>
            <person name="Lapidus A."/>
            <person name="Nolan M."/>
            <person name="Lucas S."/>
            <person name="Del Rio T.G."/>
            <person name="Tice H."/>
            <person name="Cheng J.F."/>
            <person name="Tapia R."/>
            <person name="Han C."/>
            <person name="Goodwin L."/>
            <person name="Pitluck S."/>
            <person name="Liolios K."/>
            <person name="Ivanova N."/>
            <person name="Mavromatis K."/>
            <person name="Mikhailova N."/>
            <person name="Pati A."/>
            <person name="Chen A."/>
            <person name="Palaniappan K."/>
            <person name="Land M."/>
            <person name="Hauser L."/>
            <person name="Chang Y.J."/>
            <person name="Jeffries C.D."/>
            <person name="Brambilla E."/>
            <person name="Yasawong M."/>
            <person name="Rohde M."/>
            <person name="Pukall R."/>
            <person name="Spring S."/>
            <person name="Goker M."/>
            <person name="Woyke T."/>
            <person name="Bristow J."/>
            <person name="Eisen J.A."/>
            <person name="Markowitz V."/>
            <person name="Hugenholtz P."/>
            <person name="Kyrpides N.C."/>
            <person name="Klenk H.P."/>
        </authorList>
    </citation>
    <scope>NUCLEOTIDE SEQUENCE [LARGE SCALE GENOMIC DNA]</scope>
    <source>
        <strain evidence="3">ATCC 51220 / DSM 2926 / LMG 16218 / CuHBu1</strain>
    </source>
</reference>
<dbReference type="HOGENOM" id="CLU_069129_1_2_0"/>
<dbReference type="GO" id="GO:0008168">
    <property type="term" value="F:methyltransferase activity"/>
    <property type="evidence" value="ECO:0007669"/>
    <property type="project" value="UniProtKB-KW"/>
</dbReference>
<dbReference type="PANTHER" id="PTHR43591">
    <property type="entry name" value="METHYLTRANSFERASE"/>
    <property type="match status" value="1"/>
</dbReference>
<dbReference type="InterPro" id="IPR041698">
    <property type="entry name" value="Methyltransf_25"/>
</dbReference>
<dbReference type="InterPro" id="IPR029063">
    <property type="entry name" value="SAM-dependent_MTases_sf"/>
</dbReference>
<dbReference type="PANTHER" id="PTHR43591:SF110">
    <property type="entry name" value="RHODANESE DOMAIN-CONTAINING PROTEIN"/>
    <property type="match status" value="1"/>
</dbReference>
<proteinExistence type="predicted"/>
<name>E3H804_ILYPC</name>
<dbReference type="Proteomes" id="UP000006875">
    <property type="component" value="Chromosome"/>
</dbReference>
<dbReference type="AlphaFoldDB" id="E3H804"/>
<dbReference type="EMBL" id="CP002281">
    <property type="protein sequence ID" value="ADO82956.1"/>
    <property type="molecule type" value="Genomic_DNA"/>
</dbReference>
<dbReference type="KEGG" id="ipo:Ilyop_1175"/>
<dbReference type="eggNOG" id="COG2226">
    <property type="taxonomic scope" value="Bacteria"/>
</dbReference>
<dbReference type="Gene3D" id="2.20.25.110">
    <property type="entry name" value="S-adenosyl-L-methionine-dependent methyltransferases"/>
    <property type="match status" value="1"/>
</dbReference>
<feature type="domain" description="Methyltransferase" evidence="1">
    <location>
        <begin position="44"/>
        <end position="140"/>
    </location>
</feature>
<dbReference type="Gene3D" id="3.40.50.150">
    <property type="entry name" value="Vaccinia Virus protein VP39"/>
    <property type="match status" value="1"/>
</dbReference>